<keyword evidence="4" id="KW-1185">Reference proteome</keyword>
<feature type="transmembrane region" description="Helical" evidence="1">
    <location>
        <begin position="370"/>
        <end position="392"/>
    </location>
</feature>
<evidence type="ECO:0000313" key="4">
    <source>
        <dbReference type="Proteomes" id="UP000321723"/>
    </source>
</evidence>
<reference evidence="3 5" key="2">
    <citation type="submission" date="2020-08" db="EMBL/GenBank/DDBJ databases">
        <title>Sequencing the genomes of 1000 actinobacteria strains.</title>
        <authorList>
            <person name="Klenk H.-P."/>
        </authorList>
    </citation>
    <scope>NUCLEOTIDE SEQUENCE [LARGE SCALE GENOMIC DNA]</scope>
    <source>
        <strain evidence="3 5">DSM 9581</strain>
    </source>
</reference>
<dbReference type="Proteomes" id="UP000564629">
    <property type="component" value="Unassembled WGS sequence"/>
</dbReference>
<dbReference type="AlphaFoldDB" id="A0A511FGH4"/>
<feature type="transmembrane region" description="Helical" evidence="1">
    <location>
        <begin position="452"/>
        <end position="475"/>
    </location>
</feature>
<dbReference type="EMBL" id="JACHDN010000001">
    <property type="protein sequence ID" value="MBB5473076.1"/>
    <property type="molecule type" value="Genomic_DNA"/>
</dbReference>
<evidence type="ECO:0000313" key="2">
    <source>
        <dbReference type="EMBL" id="GEL48356.1"/>
    </source>
</evidence>
<proteinExistence type="predicted"/>
<evidence type="ECO:0000313" key="3">
    <source>
        <dbReference type="EMBL" id="MBB5473076.1"/>
    </source>
</evidence>
<protein>
    <recommendedName>
        <fullName evidence="6">ABC3 transporter permease protein domain-containing protein</fullName>
    </recommendedName>
</protein>
<comment type="caution">
    <text evidence="2">The sequence shown here is derived from an EMBL/GenBank/DDBJ whole genome shotgun (WGS) entry which is preliminary data.</text>
</comment>
<dbReference type="EMBL" id="BJVQ01000075">
    <property type="protein sequence ID" value="GEL48356.1"/>
    <property type="molecule type" value="Genomic_DNA"/>
</dbReference>
<dbReference type="OrthoDB" id="3719151at2"/>
<dbReference type="Proteomes" id="UP000321723">
    <property type="component" value="Unassembled WGS sequence"/>
</dbReference>
<feature type="transmembrane region" description="Helical" evidence="1">
    <location>
        <begin position="885"/>
        <end position="906"/>
    </location>
</feature>
<feature type="transmembrane region" description="Helical" evidence="1">
    <location>
        <begin position="412"/>
        <end position="432"/>
    </location>
</feature>
<feature type="transmembrane region" description="Helical" evidence="1">
    <location>
        <begin position="981"/>
        <end position="1004"/>
    </location>
</feature>
<evidence type="ECO:0000256" key="1">
    <source>
        <dbReference type="SAM" id="Phobius"/>
    </source>
</evidence>
<feature type="transmembrane region" description="Helical" evidence="1">
    <location>
        <begin position="505"/>
        <end position="525"/>
    </location>
</feature>
<dbReference type="RefSeq" id="WP_146840328.1">
    <property type="nucleotide sequence ID" value="NZ_BJVQ01000075.1"/>
</dbReference>
<organism evidence="2 4">
    <name type="scientific">Cellulomonas hominis</name>
    <dbReference type="NCBI Taxonomy" id="156981"/>
    <lineage>
        <taxon>Bacteria</taxon>
        <taxon>Bacillati</taxon>
        <taxon>Actinomycetota</taxon>
        <taxon>Actinomycetes</taxon>
        <taxon>Micrococcales</taxon>
        <taxon>Cellulomonadaceae</taxon>
        <taxon>Cellulomonas</taxon>
    </lineage>
</organism>
<feature type="transmembrane region" description="Helical" evidence="1">
    <location>
        <begin position="293"/>
        <end position="313"/>
    </location>
</feature>
<evidence type="ECO:0000313" key="5">
    <source>
        <dbReference type="Proteomes" id="UP000564629"/>
    </source>
</evidence>
<feature type="transmembrane region" description="Helical" evidence="1">
    <location>
        <begin position="334"/>
        <end position="358"/>
    </location>
</feature>
<keyword evidence="1" id="KW-0472">Membrane</keyword>
<feature type="transmembrane region" description="Helical" evidence="1">
    <location>
        <begin position="938"/>
        <end position="961"/>
    </location>
</feature>
<keyword evidence="1" id="KW-0812">Transmembrane</keyword>
<sequence length="1025" mass="99939">MDPARLLRRRARAQAGLLALVCLLAGLVTATLVGTSGYVGIAARDGLTASLRSADPAAAAVRVHTRLSDDPAAQEDAAREVVAGHLGDLPVAVRTTARSLSVQAAAADGRPLGSVVAGADERLADRAEVVDGAWPPGAGGGVPAALNVDAASALGVAVGDELVLTGDSRSTPLTVRVAALWRPADPADPAWFGDAVDLDGTDGSVAGPLVLGEADLAAVPALALVRWTLVPDPDALRPEQLPALRAALAALGPALQEDDAVNRQGVQVAGDLDRTLADVDRALTAVRGVSTSAALLAVLVGLVVLGQLARLLVEVRGPETVLLRSRGVTVGRSAAWAAAESAVVVGAGAAAGAAGAVLALRPLGAVPPAVVAGGAVGVVAVGVAMLTGTAAARSSRALRAARPDAGRLRTGAAGGAVVVAVAVTALAAWRLADLGSPVVVGADGRSSVDPLAAAAVPFALVLVALLAAVALAPLARLGARWTARRPGLGPVLTARQVVRRPTAHAASAALVALTVAISVFVPAYVGTSRAQREAAAVASTGADLRVDLGDRRAVADASDPADRAVAAGVAAVAAAPGVTKVAPARADAVALGGVDADLVALPAAELGAVALPPAGVAAGDLDAVAVADGLPGVPLPAGASRLTAAADVTTAGGVALDAEVAAWLAAGPGTLTRVVLTGGSAALPGGGAWRLVALDVRTADARPYRVTVTTLAADGTDLLAGAAWSARLLGEDAVDLTPAGTVVEVGTAALTGRRGAPVRLLPGEADARVPVVLSAALADELGLEAGDATTARYAARDVPVVVAGTVAAVPGGGSARALLADLDALDGALLRQGPDVPRVAEVWAAAPDRAAAAVAVRAALGDRDRPAVVRAADPVPEPLSRPALVVFWLAAGSALVLAVGGAAAAARALGRERDGEIGVLRALGVSAAAQGRARVAELAASTAVAALVGLAGGAAVAVLGARTLVCATTGTLDGAAVTGPLAVQPLGAVVLLALTAVATAAVAVDAGLRVRARAASAPVRQEAQQ</sequence>
<evidence type="ECO:0008006" key="6">
    <source>
        <dbReference type="Google" id="ProtNLM"/>
    </source>
</evidence>
<reference evidence="2 4" key="1">
    <citation type="submission" date="2019-07" db="EMBL/GenBank/DDBJ databases">
        <title>Whole genome shotgun sequence of Cellulomonas hominis NBRC 16055.</title>
        <authorList>
            <person name="Hosoyama A."/>
            <person name="Uohara A."/>
            <person name="Ohji S."/>
            <person name="Ichikawa N."/>
        </authorList>
    </citation>
    <scope>NUCLEOTIDE SEQUENCE [LARGE SCALE GENOMIC DNA]</scope>
    <source>
        <strain evidence="2 4">NBRC 16055</strain>
    </source>
</reference>
<name>A0A511FGH4_9CELL</name>
<keyword evidence="1" id="KW-1133">Transmembrane helix</keyword>
<accession>A0A511FGH4</accession>
<gene>
    <name evidence="2" type="ORF">CHO01_34720</name>
    <name evidence="3" type="ORF">HNR08_001812</name>
</gene>